<protein>
    <recommendedName>
        <fullName evidence="5">Methyltransferase domain-containing protein</fullName>
    </recommendedName>
</protein>
<accession>X1HRC5</accession>
<dbReference type="CDD" id="cd02440">
    <property type="entry name" value="AdoMet_MTases"/>
    <property type="match status" value="1"/>
</dbReference>
<evidence type="ECO:0000313" key="4">
    <source>
        <dbReference type="EMBL" id="GAH72716.1"/>
    </source>
</evidence>
<dbReference type="InterPro" id="IPR029063">
    <property type="entry name" value="SAM-dependent_MTases_sf"/>
</dbReference>
<dbReference type="GO" id="GO:0032259">
    <property type="term" value="P:methylation"/>
    <property type="evidence" value="ECO:0007669"/>
    <property type="project" value="UniProtKB-KW"/>
</dbReference>
<organism evidence="4">
    <name type="scientific">marine sediment metagenome</name>
    <dbReference type="NCBI Taxonomy" id="412755"/>
    <lineage>
        <taxon>unclassified sequences</taxon>
        <taxon>metagenomes</taxon>
        <taxon>ecological metagenomes</taxon>
    </lineage>
</organism>
<keyword evidence="3" id="KW-0949">S-adenosyl-L-methionine</keyword>
<name>X1HRC5_9ZZZZ</name>
<dbReference type="PANTHER" id="PTHR43591">
    <property type="entry name" value="METHYLTRANSFERASE"/>
    <property type="match status" value="1"/>
</dbReference>
<dbReference type="InterPro" id="IPR023576">
    <property type="entry name" value="UbiE/COQ5_MeTrFase_CS"/>
</dbReference>
<dbReference type="EMBL" id="BARU01029936">
    <property type="protein sequence ID" value="GAH72716.1"/>
    <property type="molecule type" value="Genomic_DNA"/>
</dbReference>
<dbReference type="PANTHER" id="PTHR43591:SF24">
    <property type="entry name" value="2-METHOXY-6-POLYPRENYL-1,4-BENZOQUINOL METHYLASE, MITOCHONDRIAL"/>
    <property type="match status" value="1"/>
</dbReference>
<reference evidence="4" key="1">
    <citation type="journal article" date="2014" name="Front. Microbiol.">
        <title>High frequency of phylogenetically diverse reductive dehalogenase-homologous genes in deep subseafloor sedimentary metagenomes.</title>
        <authorList>
            <person name="Kawai M."/>
            <person name="Futagami T."/>
            <person name="Toyoda A."/>
            <person name="Takaki Y."/>
            <person name="Nishi S."/>
            <person name="Hori S."/>
            <person name="Arai W."/>
            <person name="Tsubouchi T."/>
            <person name="Morono Y."/>
            <person name="Uchiyama I."/>
            <person name="Ito T."/>
            <person name="Fujiyama A."/>
            <person name="Inagaki F."/>
            <person name="Takami H."/>
        </authorList>
    </citation>
    <scope>NUCLEOTIDE SEQUENCE</scope>
    <source>
        <strain evidence="4">Expedition CK06-06</strain>
    </source>
</reference>
<feature type="non-terminal residue" evidence="4">
    <location>
        <position position="120"/>
    </location>
</feature>
<evidence type="ECO:0008006" key="5">
    <source>
        <dbReference type="Google" id="ProtNLM"/>
    </source>
</evidence>
<dbReference type="GO" id="GO:0008168">
    <property type="term" value="F:methyltransferase activity"/>
    <property type="evidence" value="ECO:0007669"/>
    <property type="project" value="UniProtKB-KW"/>
</dbReference>
<evidence type="ECO:0000256" key="2">
    <source>
        <dbReference type="ARBA" id="ARBA00022679"/>
    </source>
</evidence>
<dbReference type="AlphaFoldDB" id="X1HRC5"/>
<comment type="caution">
    <text evidence="4">The sequence shown here is derived from an EMBL/GenBank/DDBJ whole genome shotgun (WGS) entry which is preliminary data.</text>
</comment>
<dbReference type="PROSITE" id="PS01183">
    <property type="entry name" value="UBIE_1"/>
    <property type="match status" value="1"/>
</dbReference>
<evidence type="ECO:0000256" key="3">
    <source>
        <dbReference type="ARBA" id="ARBA00022691"/>
    </source>
</evidence>
<keyword evidence="2" id="KW-0808">Transferase</keyword>
<gene>
    <name evidence="4" type="ORF">S03H2_47563</name>
</gene>
<sequence>MSERGKARAIFVRDMFGAVARRYDLLNHLLSAGLDHRWRSRAASACGRAETVLDVCCGTGDLARALLARRGRRVVACDFSSAMLARARSKLGRALCAGRASVLEADALRLPLADGVGGRG</sequence>
<dbReference type="SUPFAM" id="SSF53335">
    <property type="entry name" value="S-adenosyl-L-methionine-dependent methyltransferases"/>
    <property type="match status" value="1"/>
</dbReference>
<keyword evidence="1" id="KW-0489">Methyltransferase</keyword>
<evidence type="ECO:0000256" key="1">
    <source>
        <dbReference type="ARBA" id="ARBA00022603"/>
    </source>
</evidence>
<dbReference type="Gene3D" id="3.40.50.150">
    <property type="entry name" value="Vaccinia Virus protein VP39"/>
    <property type="match status" value="1"/>
</dbReference>
<dbReference type="Pfam" id="PF01209">
    <property type="entry name" value="Ubie_methyltran"/>
    <property type="match status" value="1"/>
</dbReference>
<proteinExistence type="predicted"/>